<evidence type="ECO:0000313" key="13">
    <source>
        <dbReference type="Proteomes" id="UP000663866"/>
    </source>
</evidence>
<evidence type="ECO:0000313" key="10">
    <source>
        <dbReference type="EMBL" id="CAF4064714.1"/>
    </source>
</evidence>
<evidence type="ECO:0000313" key="7">
    <source>
        <dbReference type="EMBL" id="CAF2088547.1"/>
    </source>
</evidence>
<evidence type="ECO:0000313" key="8">
    <source>
        <dbReference type="EMBL" id="CAF3878534.1"/>
    </source>
</evidence>
<dbReference type="Proteomes" id="UP000663834">
    <property type="component" value="Unassembled WGS sequence"/>
</dbReference>
<dbReference type="EMBL" id="CAJOBF010000905">
    <property type="protein sequence ID" value="CAF3886649.1"/>
    <property type="molecule type" value="Genomic_DNA"/>
</dbReference>
<dbReference type="EMBL" id="CAJOBJ010006601">
    <property type="protein sequence ID" value="CAF4064714.1"/>
    <property type="molecule type" value="Genomic_DNA"/>
</dbReference>
<feature type="domain" description="PCIF1 WW" evidence="2">
    <location>
        <begin position="175"/>
        <end position="313"/>
    </location>
</feature>
<dbReference type="EMBL" id="CAJOBH010008042">
    <property type="protein sequence ID" value="CAF4101502.1"/>
    <property type="molecule type" value="Genomic_DNA"/>
</dbReference>
<dbReference type="GO" id="GO:0099122">
    <property type="term" value="F:RNA polymerase II C-terminal domain binding"/>
    <property type="evidence" value="ECO:0007669"/>
    <property type="project" value="InterPro"/>
</dbReference>
<dbReference type="Proteomes" id="UP000663855">
    <property type="component" value="Unassembled WGS sequence"/>
</dbReference>
<dbReference type="EMBL" id="CAJNRG010006733">
    <property type="protein sequence ID" value="CAF2088547.1"/>
    <property type="molecule type" value="Genomic_DNA"/>
</dbReference>
<dbReference type="PANTHER" id="PTHR21727">
    <property type="entry name" value="PHOSPHORYLATED CTD INTERACTING FACTOR 1"/>
    <property type="match status" value="1"/>
</dbReference>
<keyword evidence="13" id="KW-1185">Reference proteome</keyword>
<dbReference type="Proteomes" id="UP000663887">
    <property type="component" value="Unassembled WGS sequence"/>
</dbReference>
<accession>A0A816SIX8</accession>
<dbReference type="Proteomes" id="UP000663856">
    <property type="component" value="Unassembled WGS sequence"/>
</dbReference>
<evidence type="ECO:0000259" key="2">
    <source>
        <dbReference type="Pfam" id="PF12237"/>
    </source>
</evidence>
<dbReference type="InterPro" id="IPR022035">
    <property type="entry name" value="PCIF1_WW"/>
</dbReference>
<dbReference type="Proteomes" id="UP000681967">
    <property type="component" value="Unassembled WGS sequence"/>
</dbReference>
<organism evidence="7 14">
    <name type="scientific">Rotaria magnacalcarata</name>
    <dbReference type="NCBI Taxonomy" id="392030"/>
    <lineage>
        <taxon>Eukaryota</taxon>
        <taxon>Metazoa</taxon>
        <taxon>Spiralia</taxon>
        <taxon>Gnathifera</taxon>
        <taxon>Rotifera</taxon>
        <taxon>Eurotatoria</taxon>
        <taxon>Bdelloidea</taxon>
        <taxon>Philodinida</taxon>
        <taxon>Philodinidae</taxon>
        <taxon>Rotaria</taxon>
    </lineage>
</organism>
<dbReference type="EMBL" id="CAJNRF010000431">
    <property type="protein sequence ID" value="CAF1960825.1"/>
    <property type="molecule type" value="Genomic_DNA"/>
</dbReference>
<protein>
    <recommendedName>
        <fullName evidence="2">PCIF1 WW domain-containing protein</fullName>
    </recommendedName>
</protein>
<evidence type="ECO:0000313" key="9">
    <source>
        <dbReference type="EMBL" id="CAF3886649.1"/>
    </source>
</evidence>
<dbReference type="Proteomes" id="UP000663866">
    <property type="component" value="Unassembled WGS sequence"/>
</dbReference>
<dbReference type="OrthoDB" id="193787at2759"/>
<comment type="caution">
    <text evidence="7">The sequence shown here is derived from an EMBL/GenBank/DDBJ whole genome shotgun (WGS) entry which is preliminary data.</text>
</comment>
<dbReference type="EMBL" id="CAJOBI010036818">
    <property type="protein sequence ID" value="CAF4303888.1"/>
    <property type="molecule type" value="Genomic_DNA"/>
</dbReference>
<dbReference type="GO" id="GO:0016422">
    <property type="term" value="F:mRNA (2'-O-methyladenosine-N6-)-methyltransferase activity"/>
    <property type="evidence" value="ECO:0007669"/>
    <property type="project" value="InterPro"/>
</dbReference>
<feature type="compositionally biased region" description="Polar residues" evidence="1">
    <location>
        <begin position="1"/>
        <end position="22"/>
    </location>
</feature>
<evidence type="ECO:0000313" key="5">
    <source>
        <dbReference type="EMBL" id="CAF1929541.1"/>
    </source>
</evidence>
<evidence type="ECO:0000313" key="4">
    <source>
        <dbReference type="EMBL" id="CAF1579768.1"/>
    </source>
</evidence>
<evidence type="ECO:0000313" key="12">
    <source>
        <dbReference type="EMBL" id="CAF4303888.1"/>
    </source>
</evidence>
<dbReference type="EMBL" id="CAJOBG010000967">
    <property type="protein sequence ID" value="CAF3878534.1"/>
    <property type="molecule type" value="Genomic_DNA"/>
</dbReference>
<evidence type="ECO:0000313" key="6">
    <source>
        <dbReference type="EMBL" id="CAF1960825.1"/>
    </source>
</evidence>
<evidence type="ECO:0000313" key="11">
    <source>
        <dbReference type="EMBL" id="CAF4101502.1"/>
    </source>
</evidence>
<name>A0A816SIX8_9BILA</name>
<feature type="region of interest" description="Disordered" evidence="1">
    <location>
        <begin position="1"/>
        <end position="25"/>
    </location>
</feature>
<dbReference type="Proteomes" id="UP000663842">
    <property type="component" value="Unassembled WGS sequence"/>
</dbReference>
<dbReference type="InterPro" id="IPR039881">
    <property type="entry name" value="PCIF1-like"/>
</dbReference>
<proteinExistence type="predicted"/>
<evidence type="ECO:0000313" key="14">
    <source>
        <dbReference type="Proteomes" id="UP000663887"/>
    </source>
</evidence>
<evidence type="ECO:0000313" key="3">
    <source>
        <dbReference type="EMBL" id="CAF1208490.1"/>
    </source>
</evidence>
<gene>
    <name evidence="11" type="ORF">BYL167_LOCUS19140</name>
    <name evidence="3" type="ORF">CJN711_LOCUS12399</name>
    <name evidence="10" type="ORF">GIL414_LOCUS15165</name>
    <name evidence="4" type="ORF">KQP761_LOCUS20031</name>
    <name evidence="5" type="ORF">MBJ925_LOCUS3932</name>
    <name evidence="8" type="ORF">OVN521_LOCUS8333</name>
    <name evidence="12" type="ORF">SMN809_LOCUS26226</name>
    <name evidence="9" type="ORF">UXM345_LOCUS9770</name>
    <name evidence="6" type="ORF">WKI299_LOCUS2833</name>
    <name evidence="7" type="ORF">XDN619_LOCUS16139</name>
</gene>
<dbReference type="Proteomes" id="UP000663824">
    <property type="component" value="Unassembled WGS sequence"/>
</dbReference>
<evidence type="ECO:0000256" key="1">
    <source>
        <dbReference type="SAM" id="MobiDB-lite"/>
    </source>
</evidence>
<dbReference type="PANTHER" id="PTHR21727:SF0">
    <property type="entry name" value="MRNA (2'-O-METHYLADENOSINE-N(6)-)-METHYLTRANSFERASE"/>
    <property type="match status" value="1"/>
</dbReference>
<reference evidence="7" key="1">
    <citation type="submission" date="2021-02" db="EMBL/GenBank/DDBJ databases">
        <authorList>
            <person name="Nowell W R."/>
        </authorList>
    </citation>
    <scope>NUCLEOTIDE SEQUENCE</scope>
</reference>
<dbReference type="Pfam" id="PF12237">
    <property type="entry name" value="PCIF1_WW"/>
    <property type="match status" value="1"/>
</dbReference>
<sequence length="352" mass="40711">MSNISRSTVQTPEPVPSTSACYENTPDRGLVETELVRERLYEQVLDSIKSWLSSRQAYPPWSKKNIWHILLRYIFIKKAALSRPMPDPVFAIGTSSVARQQLRRDLENRKVNNFTELAELIDHQLEIAALEICVANIGMDAPVTVSNIDGDLIYRGRVQKDFSRLAQRFGPDYYHAAYALGLRYKYIHLCGHGLAREYEKETKLSANYPFIRECFASTFNHYFDQYHSAFPDLEAFFGSRGCFFKAAWEKDPPGMIYYVCPPFDDTLMQLCVERVLYVLRHQLVSCARFIFTIPGSWTHFKALQQLKTSPWTVQITDYPLGKLRFIDYMAENTPRILYPTDICEVTLTNCNC</sequence>
<dbReference type="Proteomes" id="UP000676336">
    <property type="component" value="Unassembled WGS sequence"/>
</dbReference>
<dbReference type="Proteomes" id="UP000681720">
    <property type="component" value="Unassembled WGS sequence"/>
</dbReference>
<dbReference type="EMBL" id="CAJNOV010005370">
    <property type="protein sequence ID" value="CAF1208490.1"/>
    <property type="molecule type" value="Genomic_DNA"/>
</dbReference>
<dbReference type="EMBL" id="CAJNOW010010371">
    <property type="protein sequence ID" value="CAF1579768.1"/>
    <property type="molecule type" value="Genomic_DNA"/>
</dbReference>
<dbReference type="AlphaFoldDB" id="A0A816SIX8"/>
<dbReference type="EMBL" id="CAJNRE010000640">
    <property type="protein sequence ID" value="CAF1929541.1"/>
    <property type="molecule type" value="Genomic_DNA"/>
</dbReference>